<dbReference type="RefSeq" id="XP_016241638.1">
    <property type="nucleotide sequence ID" value="XM_016376362.1"/>
</dbReference>
<dbReference type="Gene3D" id="3.40.50.720">
    <property type="entry name" value="NAD(P)-binding Rossmann-like Domain"/>
    <property type="match status" value="1"/>
</dbReference>
<gene>
    <name evidence="2" type="ORF">PV08_02002</name>
</gene>
<dbReference type="EMBL" id="KN847492">
    <property type="protein sequence ID" value="KIW21422.1"/>
    <property type="molecule type" value="Genomic_DNA"/>
</dbReference>
<dbReference type="OrthoDB" id="2898509at2759"/>
<keyword evidence="3" id="KW-1185">Reference proteome</keyword>
<dbReference type="VEuPathDB" id="FungiDB:PV08_02002"/>
<dbReference type="PANTHER" id="PTHR47534">
    <property type="entry name" value="YALI0E05731P"/>
    <property type="match status" value="1"/>
</dbReference>
<dbReference type="GeneID" id="27329085"/>
<protein>
    <recommendedName>
        <fullName evidence="4">Ketoreductase (KR) domain-containing protein</fullName>
    </recommendedName>
</protein>
<dbReference type="Proteomes" id="UP000053328">
    <property type="component" value="Unassembled WGS sequence"/>
</dbReference>
<dbReference type="InterPro" id="IPR052228">
    <property type="entry name" value="Sec_Metab_Biosynth_Oxidored"/>
</dbReference>
<name>A0A0D2A9I4_9EURO</name>
<evidence type="ECO:0008006" key="4">
    <source>
        <dbReference type="Google" id="ProtNLM"/>
    </source>
</evidence>
<dbReference type="PANTHER" id="PTHR47534:SF3">
    <property type="entry name" value="ALCOHOL DEHYDROGENASE-LIKE C-TERMINAL DOMAIN-CONTAINING PROTEIN"/>
    <property type="match status" value="1"/>
</dbReference>
<dbReference type="SUPFAM" id="SSF51735">
    <property type="entry name" value="NAD(P)-binding Rossmann-fold domains"/>
    <property type="match status" value="1"/>
</dbReference>
<dbReference type="InterPro" id="IPR002347">
    <property type="entry name" value="SDR_fam"/>
</dbReference>
<accession>A0A0D2A9I4</accession>
<dbReference type="STRING" id="91928.A0A0D2A9I4"/>
<dbReference type="HOGENOM" id="CLU_044999_0_1_1"/>
<evidence type="ECO:0000313" key="2">
    <source>
        <dbReference type="EMBL" id="KIW21422.1"/>
    </source>
</evidence>
<dbReference type="AlphaFoldDB" id="A0A0D2A9I4"/>
<evidence type="ECO:0000256" key="1">
    <source>
        <dbReference type="ARBA" id="ARBA00023002"/>
    </source>
</evidence>
<proteinExistence type="predicted"/>
<reference evidence="2 3" key="1">
    <citation type="submission" date="2015-01" db="EMBL/GenBank/DDBJ databases">
        <title>The Genome Sequence of Exophiala spinifera CBS89968.</title>
        <authorList>
            <consortium name="The Broad Institute Genomics Platform"/>
            <person name="Cuomo C."/>
            <person name="de Hoog S."/>
            <person name="Gorbushina A."/>
            <person name="Stielow B."/>
            <person name="Teixiera M."/>
            <person name="Abouelleil A."/>
            <person name="Chapman S.B."/>
            <person name="Priest M."/>
            <person name="Young S.K."/>
            <person name="Wortman J."/>
            <person name="Nusbaum C."/>
            <person name="Birren B."/>
        </authorList>
    </citation>
    <scope>NUCLEOTIDE SEQUENCE [LARGE SCALE GENOMIC DNA]</scope>
    <source>
        <strain evidence="2 3">CBS 89968</strain>
    </source>
</reference>
<dbReference type="GO" id="GO:0016491">
    <property type="term" value="F:oxidoreductase activity"/>
    <property type="evidence" value="ECO:0007669"/>
    <property type="project" value="UniProtKB-KW"/>
</dbReference>
<sequence length="341" mass="36883">MVNYKTVQESNHRIATTFPPGLVAVFVGATNGIGMYTLRQFAQYARKPRVYFIGRSQEAGNRIANECQAVNPEGSFTFIQADTSLLANVDEICQRIQSTEKVINLLFLTQGTLDFKKETPERLPLTMALVHYARIRFIHNLLPQLQAAHSLKRVVSVLAATKEGEVDVEDIDARHVPLHKKQGHTATLATISMSVLAERAPDVSFVHDYPGFVKSGIGRDIPGVVGYAARGFFAMFAPLLATPAEESGAYHLFFATSARYSSKSASESTGGVSLASGVHVATSVDGVVGGGIYSIDENGESASIAVQKLLAKLKKEGVAEKIWTRTEEGWKRVLGEGGPST</sequence>
<evidence type="ECO:0000313" key="3">
    <source>
        <dbReference type="Proteomes" id="UP000053328"/>
    </source>
</evidence>
<keyword evidence="1" id="KW-0560">Oxidoreductase</keyword>
<organism evidence="2 3">
    <name type="scientific">Exophiala spinifera</name>
    <dbReference type="NCBI Taxonomy" id="91928"/>
    <lineage>
        <taxon>Eukaryota</taxon>
        <taxon>Fungi</taxon>
        <taxon>Dikarya</taxon>
        <taxon>Ascomycota</taxon>
        <taxon>Pezizomycotina</taxon>
        <taxon>Eurotiomycetes</taxon>
        <taxon>Chaetothyriomycetidae</taxon>
        <taxon>Chaetothyriales</taxon>
        <taxon>Herpotrichiellaceae</taxon>
        <taxon>Exophiala</taxon>
    </lineage>
</organism>
<dbReference type="InterPro" id="IPR036291">
    <property type="entry name" value="NAD(P)-bd_dom_sf"/>
</dbReference>
<dbReference type="Pfam" id="PF00106">
    <property type="entry name" value="adh_short"/>
    <property type="match status" value="1"/>
</dbReference>